<protein>
    <submittedName>
        <fullName evidence="2">Uncharacterized protein</fullName>
    </submittedName>
</protein>
<evidence type="ECO:0000313" key="3">
    <source>
        <dbReference type="Proteomes" id="UP001145072"/>
    </source>
</evidence>
<feature type="transmembrane region" description="Helical" evidence="1">
    <location>
        <begin position="32"/>
        <end position="53"/>
    </location>
</feature>
<organism evidence="2 3">
    <name type="scientific">Aquibacillus koreensis</name>
    <dbReference type="NCBI Taxonomy" id="279446"/>
    <lineage>
        <taxon>Bacteria</taxon>
        <taxon>Bacillati</taxon>
        <taxon>Bacillota</taxon>
        <taxon>Bacilli</taxon>
        <taxon>Bacillales</taxon>
        <taxon>Bacillaceae</taxon>
        <taxon>Aquibacillus</taxon>
    </lineage>
</organism>
<dbReference type="RefSeq" id="WP_259869148.1">
    <property type="nucleotide sequence ID" value="NZ_JAMQJZ010000005.1"/>
</dbReference>
<feature type="transmembrane region" description="Helical" evidence="1">
    <location>
        <begin position="74"/>
        <end position="96"/>
    </location>
</feature>
<evidence type="ECO:0000256" key="1">
    <source>
        <dbReference type="SAM" id="Phobius"/>
    </source>
</evidence>
<keyword evidence="1" id="KW-0472">Membrane</keyword>
<feature type="transmembrane region" description="Helical" evidence="1">
    <location>
        <begin position="108"/>
        <end position="129"/>
    </location>
</feature>
<reference evidence="2" key="1">
    <citation type="submission" date="2022-06" db="EMBL/GenBank/DDBJ databases">
        <title>Aquibacillus sp. a new bacterium isolated from soil saline samples.</title>
        <authorList>
            <person name="Galisteo C."/>
            <person name="De La Haba R."/>
            <person name="Sanchez-Porro C."/>
            <person name="Ventosa A."/>
        </authorList>
    </citation>
    <scope>NUCLEOTIDE SEQUENCE</scope>
    <source>
        <strain evidence="2">JCM 12387</strain>
    </source>
</reference>
<dbReference type="EMBL" id="JAMQJZ010000005">
    <property type="protein sequence ID" value="MDC3420501.1"/>
    <property type="molecule type" value="Genomic_DNA"/>
</dbReference>
<keyword evidence="1" id="KW-0812">Transmembrane</keyword>
<dbReference type="Proteomes" id="UP001145072">
    <property type="component" value="Unassembled WGS sequence"/>
</dbReference>
<comment type="caution">
    <text evidence="2">The sequence shown here is derived from an EMBL/GenBank/DDBJ whole genome shotgun (WGS) entry which is preliminary data.</text>
</comment>
<keyword evidence="1" id="KW-1133">Transmembrane helix</keyword>
<evidence type="ECO:0000313" key="2">
    <source>
        <dbReference type="EMBL" id="MDC3420501.1"/>
    </source>
</evidence>
<keyword evidence="3" id="KW-1185">Reference proteome</keyword>
<name>A0A9X3WLL7_9BACI</name>
<proteinExistence type="predicted"/>
<dbReference type="AlphaFoldDB" id="A0A9X3WLL7"/>
<sequence length="144" mass="16560">MLKRKLLTLIFATLLSISLLASWFVLTEGEELIAFFPMALFVSWIAIPAILLYGLPVSFLSEKLTKQFANRQRICWSLVIHVIFGIGFIFFIGLLFETQTVLTDFNQFWRSYGIIFMASILTSVCFWGVDESLRYCSILKSTNH</sequence>
<accession>A0A9X3WLL7</accession>
<gene>
    <name evidence="2" type="ORF">NC661_08995</name>
</gene>